<feature type="transmembrane region" description="Helical" evidence="1">
    <location>
        <begin position="68"/>
        <end position="85"/>
    </location>
</feature>
<organism evidence="2 3">
    <name type="scientific">Psychrobacillus glaciei</name>
    <dbReference type="NCBI Taxonomy" id="2283160"/>
    <lineage>
        <taxon>Bacteria</taxon>
        <taxon>Bacillati</taxon>
        <taxon>Bacillota</taxon>
        <taxon>Bacilli</taxon>
        <taxon>Bacillales</taxon>
        <taxon>Bacillaceae</taxon>
        <taxon>Psychrobacillus</taxon>
    </lineage>
</organism>
<gene>
    <name evidence="2" type="ORF">PB01_14590</name>
</gene>
<keyword evidence="1" id="KW-0812">Transmembrane</keyword>
<feature type="transmembrane region" description="Helical" evidence="1">
    <location>
        <begin position="32"/>
        <end position="48"/>
    </location>
</feature>
<protein>
    <submittedName>
        <fullName evidence="2">Uncharacterized protein</fullName>
    </submittedName>
</protein>
<dbReference type="RefSeq" id="WP_151700847.1">
    <property type="nucleotide sequence ID" value="NZ_CP031223.1"/>
</dbReference>
<evidence type="ECO:0000256" key="1">
    <source>
        <dbReference type="SAM" id="Phobius"/>
    </source>
</evidence>
<accession>A0A5J6SPT2</accession>
<keyword evidence="3" id="KW-1185">Reference proteome</keyword>
<evidence type="ECO:0000313" key="2">
    <source>
        <dbReference type="EMBL" id="QFF99951.1"/>
    </source>
</evidence>
<evidence type="ECO:0000313" key="3">
    <source>
        <dbReference type="Proteomes" id="UP000325517"/>
    </source>
</evidence>
<feature type="transmembrane region" description="Helical" evidence="1">
    <location>
        <begin position="6"/>
        <end position="23"/>
    </location>
</feature>
<dbReference type="KEGG" id="psyo:PB01_14590"/>
<dbReference type="Proteomes" id="UP000325517">
    <property type="component" value="Chromosome"/>
</dbReference>
<dbReference type="AlphaFoldDB" id="A0A5J6SPT2"/>
<dbReference type="EMBL" id="CP031223">
    <property type="protein sequence ID" value="QFF99951.1"/>
    <property type="molecule type" value="Genomic_DNA"/>
</dbReference>
<keyword evidence="1" id="KW-0472">Membrane</keyword>
<proteinExistence type="predicted"/>
<reference evidence="2 3" key="1">
    <citation type="submission" date="2018-07" db="EMBL/GenBank/DDBJ databases">
        <title>Complete genome sequence of Psychrobacillus sp. PB01, isolated from iceberg, and comparative genome analysis of Psychrobacillus strains.</title>
        <authorList>
            <person name="Lee P.C."/>
        </authorList>
    </citation>
    <scope>NUCLEOTIDE SEQUENCE [LARGE SCALE GENOMIC DNA]</scope>
    <source>
        <strain evidence="2 3">PB01</strain>
    </source>
</reference>
<sequence length="86" mass="10460">MKIFSLIQLFTAFFAFGIYYYFIEYEINDNRWIKFLIFGLVWFSLSYFSKKFEGSFKFFDKRIDSQLSVWIVLGLIFIPFFIGILN</sequence>
<name>A0A5J6SPT2_9BACI</name>
<keyword evidence="1" id="KW-1133">Transmembrane helix</keyword>